<protein>
    <submittedName>
        <fullName evidence="2">Uncharacterized protein</fullName>
    </submittedName>
</protein>
<evidence type="ECO:0000313" key="3">
    <source>
        <dbReference type="Proteomes" id="UP001172055"/>
    </source>
</evidence>
<feature type="transmembrane region" description="Helical" evidence="1">
    <location>
        <begin position="6"/>
        <end position="24"/>
    </location>
</feature>
<name>A0ABT8N2W4_9BACL</name>
<comment type="caution">
    <text evidence="2">The sequence shown here is derived from an EMBL/GenBank/DDBJ whole genome shotgun (WGS) entry which is preliminary data.</text>
</comment>
<feature type="transmembrane region" description="Helical" evidence="1">
    <location>
        <begin position="69"/>
        <end position="91"/>
    </location>
</feature>
<proteinExistence type="predicted"/>
<gene>
    <name evidence="2" type="ORF">QWY14_10510</name>
</gene>
<evidence type="ECO:0000256" key="1">
    <source>
        <dbReference type="SAM" id="Phobius"/>
    </source>
</evidence>
<accession>A0ABT8N2W4</accession>
<evidence type="ECO:0000313" key="2">
    <source>
        <dbReference type="EMBL" id="MDN7242233.1"/>
    </source>
</evidence>
<feature type="transmembrane region" description="Helical" evidence="1">
    <location>
        <begin position="138"/>
        <end position="157"/>
    </location>
</feature>
<sequence>MADLILVVFTIFLISLNVIFFTWSKKEEVNLMVSGLILMALAPFVNFAVRAALLHFVDWSPEDTREGVGYGAAILALTTFINGVLLLMIGLHRWLSAFSQKNERFRQRKRLNVFSWLSYYLKLISRTGKRKEPKSKRVMVLLHLLIIPHPLPLPVVYEMIYSNNFK</sequence>
<feature type="transmembrane region" description="Helical" evidence="1">
    <location>
        <begin position="36"/>
        <end position="57"/>
    </location>
</feature>
<dbReference type="EMBL" id="JAUJWV010000001">
    <property type="protein sequence ID" value="MDN7242233.1"/>
    <property type="molecule type" value="Genomic_DNA"/>
</dbReference>
<keyword evidence="1" id="KW-1133">Transmembrane helix</keyword>
<keyword evidence="1" id="KW-0812">Transmembrane</keyword>
<keyword evidence="1" id="KW-0472">Membrane</keyword>
<organism evidence="2 3">
    <name type="scientific">Planococcus shixiaomingii</name>
    <dbReference type="NCBI Taxonomy" id="3058393"/>
    <lineage>
        <taxon>Bacteria</taxon>
        <taxon>Bacillati</taxon>
        <taxon>Bacillota</taxon>
        <taxon>Bacilli</taxon>
        <taxon>Bacillales</taxon>
        <taxon>Caryophanaceae</taxon>
        <taxon>Planococcus</taxon>
    </lineage>
</organism>
<dbReference type="RefSeq" id="WP_301723747.1">
    <property type="nucleotide sequence ID" value="NZ_JAUJWV010000001.1"/>
</dbReference>
<keyword evidence="3" id="KW-1185">Reference proteome</keyword>
<dbReference type="Proteomes" id="UP001172055">
    <property type="component" value="Unassembled WGS sequence"/>
</dbReference>
<reference evidence="2 3" key="1">
    <citation type="submission" date="2023-06" db="EMBL/GenBank/DDBJ databases">
        <title>Novel species in genus Planococcus.</title>
        <authorList>
            <person name="Ning S."/>
        </authorList>
    </citation>
    <scope>NUCLEOTIDE SEQUENCE [LARGE SCALE GENOMIC DNA]</scope>
    <source>
        <strain evidence="2 3">N028</strain>
    </source>
</reference>